<evidence type="ECO:0000256" key="1">
    <source>
        <dbReference type="SAM" id="Phobius"/>
    </source>
</evidence>
<name>A0ABR7A0K7_9BURK</name>
<accession>A0ABR7A0K7</accession>
<keyword evidence="1" id="KW-1133">Transmembrane helix</keyword>
<gene>
    <name evidence="2" type="ORF">H8K43_02065</name>
</gene>
<protein>
    <submittedName>
        <fullName evidence="2">Uncharacterized protein</fullName>
    </submittedName>
</protein>
<dbReference type="RefSeq" id="WP_186902317.1">
    <property type="nucleotide sequence ID" value="NZ_JACOGD010000001.1"/>
</dbReference>
<feature type="transmembrane region" description="Helical" evidence="1">
    <location>
        <begin position="12"/>
        <end position="32"/>
    </location>
</feature>
<sequence length="68" mass="7350">MSASLKKSEVCLLALHCFNVAAICALGVWHAYAFMSVPKATQQGIHLERLKLIPAEAARPAFKSVTPI</sequence>
<comment type="caution">
    <text evidence="2">The sequence shown here is derived from an EMBL/GenBank/DDBJ whole genome shotgun (WGS) entry which is preliminary data.</text>
</comment>
<evidence type="ECO:0000313" key="2">
    <source>
        <dbReference type="EMBL" id="MBC3930443.1"/>
    </source>
</evidence>
<keyword evidence="1" id="KW-0472">Membrane</keyword>
<dbReference type="Proteomes" id="UP000654304">
    <property type="component" value="Unassembled WGS sequence"/>
</dbReference>
<keyword evidence="1" id="KW-0812">Transmembrane</keyword>
<reference evidence="2 3" key="1">
    <citation type="submission" date="2020-08" db="EMBL/GenBank/DDBJ databases">
        <title>Novel species isolated from subtropical streams in China.</title>
        <authorList>
            <person name="Lu H."/>
        </authorList>
    </citation>
    <scope>NUCLEOTIDE SEQUENCE [LARGE SCALE GENOMIC DNA]</scope>
    <source>
        <strain evidence="2 3">CY22W</strain>
    </source>
</reference>
<evidence type="ECO:0000313" key="3">
    <source>
        <dbReference type="Proteomes" id="UP000654304"/>
    </source>
</evidence>
<dbReference type="EMBL" id="JACOGD010000001">
    <property type="protein sequence ID" value="MBC3930443.1"/>
    <property type="molecule type" value="Genomic_DNA"/>
</dbReference>
<proteinExistence type="predicted"/>
<keyword evidence="3" id="KW-1185">Reference proteome</keyword>
<organism evidence="2 3">
    <name type="scientific">Undibacterium curvum</name>
    <dbReference type="NCBI Taxonomy" id="2762294"/>
    <lineage>
        <taxon>Bacteria</taxon>
        <taxon>Pseudomonadati</taxon>
        <taxon>Pseudomonadota</taxon>
        <taxon>Betaproteobacteria</taxon>
        <taxon>Burkholderiales</taxon>
        <taxon>Oxalobacteraceae</taxon>
        <taxon>Undibacterium</taxon>
    </lineage>
</organism>